<dbReference type="Gene3D" id="3.40.50.150">
    <property type="entry name" value="Vaccinia Virus protein VP39"/>
    <property type="match status" value="1"/>
</dbReference>
<gene>
    <name evidence="5" type="ORF">EPUL_004177</name>
</gene>
<reference evidence="5 6" key="1">
    <citation type="submission" date="2017-10" db="EMBL/GenBank/DDBJ databases">
        <title>Development of genomic resources for the powdery mildew, Erysiphe pulchra.</title>
        <authorList>
            <person name="Wadl P.A."/>
            <person name="Mack B.M."/>
            <person name="Moore G."/>
            <person name="Beltz S.B."/>
        </authorList>
    </citation>
    <scope>NUCLEOTIDE SEQUENCE [LARGE SCALE GENOMIC DNA]</scope>
    <source>
        <strain evidence="5">Cflorida</strain>
    </source>
</reference>
<dbReference type="Proteomes" id="UP000237438">
    <property type="component" value="Unassembled WGS sequence"/>
</dbReference>
<dbReference type="SUPFAM" id="SSF53335">
    <property type="entry name" value="S-adenosyl-L-methionine-dependent methyltransferases"/>
    <property type="match status" value="1"/>
</dbReference>
<keyword evidence="3" id="KW-0808">Transferase</keyword>
<dbReference type="GO" id="GO:0032259">
    <property type="term" value="P:methylation"/>
    <property type="evidence" value="ECO:0007669"/>
    <property type="project" value="UniProtKB-KW"/>
</dbReference>
<keyword evidence="2" id="KW-0489">Methyltransferase</keyword>
<evidence type="ECO:0000313" key="5">
    <source>
        <dbReference type="EMBL" id="POS82952.1"/>
    </source>
</evidence>
<dbReference type="PANTHER" id="PTHR32183:SF6">
    <property type="entry name" value="CYSTEINE SULFINATE DESULFINASE_CYSTEINE DESULFURASE AND RELATED ENZYMES"/>
    <property type="match status" value="1"/>
</dbReference>
<evidence type="ECO:0000256" key="1">
    <source>
        <dbReference type="ARBA" id="ARBA00022553"/>
    </source>
</evidence>
<name>A0A2S4PLN3_9PEZI</name>
<dbReference type="STRING" id="225359.A0A2S4PLN3"/>
<accession>A0A2S4PLN3</accession>
<dbReference type="PROSITE" id="PS51585">
    <property type="entry name" value="SAM_MT_TPMT"/>
    <property type="match status" value="1"/>
</dbReference>
<keyword evidence="1" id="KW-0597">Phosphoprotein</keyword>
<dbReference type="InterPro" id="IPR008854">
    <property type="entry name" value="TPMT"/>
</dbReference>
<dbReference type="EMBL" id="PEDP01002062">
    <property type="protein sequence ID" value="POS82952.1"/>
    <property type="molecule type" value="Genomic_DNA"/>
</dbReference>
<dbReference type="InterPro" id="IPR029063">
    <property type="entry name" value="SAM-dependent_MTases_sf"/>
</dbReference>
<comment type="caution">
    <text evidence="5">The sequence shown here is derived from an EMBL/GenBank/DDBJ whole genome shotgun (WGS) entry which is preliminary data.</text>
</comment>
<evidence type="ECO:0000256" key="3">
    <source>
        <dbReference type="ARBA" id="ARBA00022679"/>
    </source>
</evidence>
<evidence type="ECO:0000256" key="4">
    <source>
        <dbReference type="ARBA" id="ARBA00022691"/>
    </source>
</evidence>
<keyword evidence="4" id="KW-0949">S-adenosyl-L-methionine</keyword>
<protein>
    <recommendedName>
        <fullName evidence="7">S-adenosyl-L-methionine-dependent methyltransferase</fullName>
    </recommendedName>
</protein>
<dbReference type="GO" id="GO:0008757">
    <property type="term" value="F:S-adenosylmethionine-dependent methyltransferase activity"/>
    <property type="evidence" value="ECO:0007669"/>
    <property type="project" value="InterPro"/>
</dbReference>
<dbReference type="PANTHER" id="PTHR32183">
    <property type="match status" value="1"/>
</dbReference>
<evidence type="ECO:0000313" key="6">
    <source>
        <dbReference type="Proteomes" id="UP000237438"/>
    </source>
</evidence>
<keyword evidence="6" id="KW-1185">Reference proteome</keyword>
<dbReference type="OrthoDB" id="276151at2759"/>
<evidence type="ECO:0008006" key="7">
    <source>
        <dbReference type="Google" id="ProtNLM"/>
    </source>
</evidence>
<organism evidence="5 6">
    <name type="scientific">Erysiphe pulchra</name>
    <dbReference type="NCBI Taxonomy" id="225359"/>
    <lineage>
        <taxon>Eukaryota</taxon>
        <taxon>Fungi</taxon>
        <taxon>Dikarya</taxon>
        <taxon>Ascomycota</taxon>
        <taxon>Pezizomycotina</taxon>
        <taxon>Leotiomycetes</taxon>
        <taxon>Erysiphales</taxon>
        <taxon>Erysiphaceae</taxon>
        <taxon>Erysiphe</taxon>
    </lineage>
</organism>
<proteinExistence type="predicted"/>
<dbReference type="Pfam" id="PF05724">
    <property type="entry name" value="TPMT"/>
    <property type="match status" value="1"/>
</dbReference>
<dbReference type="CDD" id="cd02440">
    <property type="entry name" value="AdoMet_MTases"/>
    <property type="match status" value="1"/>
</dbReference>
<dbReference type="AlphaFoldDB" id="A0A2S4PLN3"/>
<sequence>MANQSTDDRAKLFNHFSKANSPTEYSSLWDVLWKQGFCPWDKGSPNPALIDLLTEQKELLPLPRKPNRLKALVPGCGKGYDVFLLAAHGYDTFGLEISETALTEARNLEKNGKHSEVCQTNENVIDKGKIEWLAGDFFDKKSLENAGDNGQFDLIYDYTFLCALHPSMRSTWSKRITELLAPNGRLVCIEFPTYKPHSTGGPPWGLTSEVYEAHLGRPGRELMYDDSGLVKNALGEPESTCLHRIAHFQPKRTHLIGYDKNGEVTDWIGIWAHTV</sequence>
<evidence type="ECO:0000256" key="2">
    <source>
        <dbReference type="ARBA" id="ARBA00022603"/>
    </source>
</evidence>